<evidence type="ECO:0000256" key="5">
    <source>
        <dbReference type="ARBA" id="ARBA00023163"/>
    </source>
</evidence>
<dbReference type="PROSITE" id="PS51075">
    <property type="entry name" value="MH1"/>
    <property type="match status" value="1"/>
</dbReference>
<dbReference type="InterPro" id="IPR013019">
    <property type="entry name" value="MAD_homology_MH1"/>
</dbReference>
<reference evidence="11 12" key="1">
    <citation type="submission" date="2023-03" db="EMBL/GenBank/DDBJ databases">
        <title>High recombination rates correlate with genetic variation in Cardiocondyla obscurior ants.</title>
        <authorList>
            <person name="Errbii M."/>
        </authorList>
    </citation>
    <scope>NUCLEOTIDE SEQUENCE [LARGE SCALE GENOMIC DNA]</scope>
    <source>
        <strain evidence="11">Alpha-2009</strain>
        <tissue evidence="11">Whole body</tissue>
    </source>
</reference>
<dbReference type="GO" id="GO:0030154">
    <property type="term" value="P:cell differentiation"/>
    <property type="evidence" value="ECO:0007669"/>
    <property type="project" value="TreeGrafter"/>
</dbReference>
<accession>A0AAW2G9B2</accession>
<evidence type="ECO:0000313" key="12">
    <source>
        <dbReference type="Proteomes" id="UP001430953"/>
    </source>
</evidence>
<keyword evidence="7" id="KW-0963">Cytoplasm</keyword>
<dbReference type="PANTHER" id="PTHR13703:SF54">
    <property type="entry name" value="MOTHERS AGAINST DECAPENTAPLEGIC HOMOLOG"/>
    <property type="match status" value="1"/>
</dbReference>
<dbReference type="InterPro" id="IPR036578">
    <property type="entry name" value="SMAD_MH1_sf"/>
</dbReference>
<keyword evidence="5 7" id="KW-0804">Transcription</keyword>
<dbReference type="Pfam" id="PF03165">
    <property type="entry name" value="MH1"/>
    <property type="match status" value="1"/>
</dbReference>
<dbReference type="Gene3D" id="2.60.200.10">
    <property type="match status" value="1"/>
</dbReference>
<dbReference type="PROSITE" id="PS51076">
    <property type="entry name" value="MH2"/>
    <property type="match status" value="1"/>
</dbReference>
<dbReference type="EMBL" id="JADYXP020000005">
    <property type="protein sequence ID" value="KAL0124806.1"/>
    <property type="molecule type" value="Genomic_DNA"/>
</dbReference>
<evidence type="ECO:0000256" key="3">
    <source>
        <dbReference type="ARBA" id="ARBA00022833"/>
    </source>
</evidence>
<dbReference type="Proteomes" id="UP001430953">
    <property type="component" value="Unassembled WGS sequence"/>
</dbReference>
<gene>
    <name evidence="11" type="ORF">PUN28_006575</name>
</gene>
<evidence type="ECO:0000259" key="9">
    <source>
        <dbReference type="PROSITE" id="PS51075"/>
    </source>
</evidence>
<protein>
    <recommendedName>
        <fullName evidence="7">Mothers against decapentaplegic homolog</fullName>
        <shortName evidence="7">MAD homolog</shortName>
        <shortName evidence="7">Mothers against DPP homolog</shortName>
    </recommendedName>
    <alternativeName>
        <fullName evidence="7">SMAD family member</fullName>
    </alternativeName>
</protein>
<feature type="compositionally biased region" description="Low complexity" evidence="8">
    <location>
        <begin position="162"/>
        <end position="171"/>
    </location>
</feature>
<name>A0AAW2G9B2_9HYME</name>
<dbReference type="SMART" id="SM00523">
    <property type="entry name" value="DWA"/>
    <property type="match status" value="1"/>
</dbReference>
<feature type="compositionally biased region" description="Low complexity" evidence="8">
    <location>
        <begin position="41"/>
        <end position="54"/>
    </location>
</feature>
<evidence type="ECO:0000256" key="2">
    <source>
        <dbReference type="ARBA" id="ARBA00022723"/>
    </source>
</evidence>
<evidence type="ECO:0000256" key="6">
    <source>
        <dbReference type="ARBA" id="ARBA00023242"/>
    </source>
</evidence>
<feature type="domain" description="MH2" evidence="10">
    <location>
        <begin position="348"/>
        <end position="522"/>
    </location>
</feature>
<evidence type="ECO:0000259" key="10">
    <source>
        <dbReference type="PROSITE" id="PS51076"/>
    </source>
</evidence>
<keyword evidence="12" id="KW-1185">Reference proteome</keyword>
<dbReference type="CDD" id="cd10496">
    <property type="entry name" value="MH2_I-SMAD"/>
    <property type="match status" value="1"/>
</dbReference>
<organism evidence="11 12">
    <name type="scientific">Cardiocondyla obscurior</name>
    <dbReference type="NCBI Taxonomy" id="286306"/>
    <lineage>
        <taxon>Eukaryota</taxon>
        <taxon>Metazoa</taxon>
        <taxon>Ecdysozoa</taxon>
        <taxon>Arthropoda</taxon>
        <taxon>Hexapoda</taxon>
        <taxon>Insecta</taxon>
        <taxon>Pterygota</taxon>
        <taxon>Neoptera</taxon>
        <taxon>Endopterygota</taxon>
        <taxon>Hymenoptera</taxon>
        <taxon>Apocrita</taxon>
        <taxon>Aculeata</taxon>
        <taxon>Formicoidea</taxon>
        <taxon>Formicidae</taxon>
        <taxon>Myrmicinae</taxon>
        <taxon>Cardiocondyla</taxon>
    </lineage>
</organism>
<feature type="compositionally biased region" description="Basic and acidic residues" evidence="8">
    <location>
        <begin position="312"/>
        <end position="322"/>
    </location>
</feature>
<dbReference type="AlphaFoldDB" id="A0AAW2G9B2"/>
<comment type="caution">
    <text evidence="11">The sequence shown here is derived from an EMBL/GenBank/DDBJ whole genome shotgun (WGS) entry which is preliminary data.</text>
</comment>
<dbReference type="Pfam" id="PF03166">
    <property type="entry name" value="MH2"/>
    <property type="match status" value="1"/>
</dbReference>
<dbReference type="Gene3D" id="3.90.520.10">
    <property type="entry name" value="SMAD MH1 domain"/>
    <property type="match status" value="2"/>
</dbReference>
<dbReference type="GO" id="GO:0009653">
    <property type="term" value="P:anatomical structure morphogenesis"/>
    <property type="evidence" value="ECO:0007669"/>
    <property type="project" value="TreeGrafter"/>
</dbReference>
<dbReference type="GO" id="GO:0006357">
    <property type="term" value="P:regulation of transcription by RNA polymerase II"/>
    <property type="evidence" value="ECO:0007669"/>
    <property type="project" value="TreeGrafter"/>
</dbReference>
<dbReference type="SMART" id="SM00524">
    <property type="entry name" value="DWB"/>
    <property type="match status" value="1"/>
</dbReference>
<dbReference type="GO" id="GO:0005737">
    <property type="term" value="C:cytoplasm"/>
    <property type="evidence" value="ECO:0007669"/>
    <property type="project" value="UniProtKB-SubCell"/>
</dbReference>
<sequence length="522" mass="58158">MLMFWSKRTVLTRRLLKAKVRGEHETECEAQEDSSSRTYHRTSSSSNASGAAAGTEYGNNAARGNDDRSGRQVSRVAAGYGARGAASSRLHQGCCGGDAGQDDDERQDPGRLLRCKELLKTLKENQLEMLLTAVESYGADLGSCVLVPRQQGPEDYPYDQQLEQQPQQQQQYHVARPHRHHVRHLHQQRRYRHYRHHRSTRHHRSSSVEDDQESCCSASEDSSSASPMRSVRNSGGDASPRGSAADPHLLCCQIWRWPDLEHPSELKRLPMCHSAKDPVYICCNPYHWSRLCRPESPPPPYCLIADRLRPEDRAPSEGDQRRCRNSTPLPLPGSLTTNGEGETSQREWCTLAYWELGGRVGRLYPVEPSTVNVFDSLRDGDGLCLATLAENHNAPPAVQRTRSKIGLGLTLSQEADGVWAYNRSESPIFVNSPTLDDPESRTLLVYRVPPGFCLNIFDRAKILQLPYGSGGVGQAAAGFTASGPVDINSVRISFAKGWGPKYMRQEITSCPCWLEVLLAPCR</sequence>
<dbReference type="GO" id="GO:0046872">
    <property type="term" value="F:metal ion binding"/>
    <property type="evidence" value="ECO:0007669"/>
    <property type="project" value="UniProtKB-KW"/>
</dbReference>
<dbReference type="InterPro" id="IPR008984">
    <property type="entry name" value="SMAD_FHA_dom_sf"/>
</dbReference>
<dbReference type="GO" id="GO:0140416">
    <property type="term" value="F:transcription regulator inhibitor activity"/>
    <property type="evidence" value="ECO:0007669"/>
    <property type="project" value="TreeGrafter"/>
</dbReference>
<dbReference type="GO" id="GO:0009791">
    <property type="term" value="P:post-embryonic development"/>
    <property type="evidence" value="ECO:0007669"/>
    <property type="project" value="UniProtKB-ARBA"/>
</dbReference>
<dbReference type="GO" id="GO:0060395">
    <property type="term" value="P:SMAD protein signal transduction"/>
    <property type="evidence" value="ECO:0007669"/>
    <property type="project" value="TreeGrafter"/>
</dbReference>
<comment type="similarity">
    <text evidence="1 7">Belongs to the dwarfin/SMAD family.</text>
</comment>
<evidence type="ECO:0000256" key="4">
    <source>
        <dbReference type="ARBA" id="ARBA00023015"/>
    </source>
</evidence>
<keyword evidence="3" id="KW-0862">Zinc</keyword>
<keyword evidence="6 7" id="KW-0539">Nucleus</keyword>
<evidence type="ECO:0000256" key="7">
    <source>
        <dbReference type="RuleBase" id="RU361195"/>
    </source>
</evidence>
<dbReference type="GO" id="GO:0051239">
    <property type="term" value="P:regulation of multicellular organismal process"/>
    <property type="evidence" value="ECO:0007669"/>
    <property type="project" value="UniProtKB-ARBA"/>
</dbReference>
<feature type="region of interest" description="Disordered" evidence="8">
    <location>
        <begin position="312"/>
        <end position="343"/>
    </location>
</feature>
<keyword evidence="2" id="KW-0479">Metal-binding</keyword>
<dbReference type="SUPFAM" id="SSF56366">
    <property type="entry name" value="SMAD MH1 domain"/>
    <property type="match status" value="1"/>
</dbReference>
<evidence type="ECO:0000256" key="8">
    <source>
        <dbReference type="SAM" id="MobiDB-lite"/>
    </source>
</evidence>
<evidence type="ECO:0000256" key="1">
    <source>
        <dbReference type="ARBA" id="ARBA00005545"/>
    </source>
</evidence>
<comment type="subcellular location">
    <subcellularLocation>
        <location evidence="7">Cytoplasm</location>
    </subcellularLocation>
    <subcellularLocation>
        <location evidence="7">Nucleus</location>
    </subcellularLocation>
</comment>
<dbReference type="GO" id="GO:0070411">
    <property type="term" value="F:I-SMAD binding"/>
    <property type="evidence" value="ECO:0007669"/>
    <property type="project" value="TreeGrafter"/>
</dbReference>
<dbReference type="PANTHER" id="PTHR13703">
    <property type="entry name" value="SMAD"/>
    <property type="match status" value="1"/>
</dbReference>
<proteinExistence type="inferred from homology"/>
<keyword evidence="4 7" id="KW-0805">Transcription regulation</keyword>
<dbReference type="InterPro" id="IPR003619">
    <property type="entry name" value="MAD_homology1_Dwarfin-type"/>
</dbReference>
<evidence type="ECO:0000313" key="11">
    <source>
        <dbReference type="EMBL" id="KAL0124806.1"/>
    </source>
</evidence>
<dbReference type="CDD" id="cd10489">
    <property type="entry name" value="MH1_SMAD_6_7"/>
    <property type="match status" value="1"/>
</dbReference>
<dbReference type="GO" id="GO:0050793">
    <property type="term" value="P:regulation of developmental process"/>
    <property type="evidence" value="ECO:0007669"/>
    <property type="project" value="UniProtKB-ARBA"/>
</dbReference>
<feature type="region of interest" description="Disordered" evidence="8">
    <location>
        <begin position="21"/>
        <end position="80"/>
    </location>
</feature>
<dbReference type="InterPro" id="IPR001132">
    <property type="entry name" value="SMAD_dom_Dwarfin-type"/>
</dbReference>
<feature type="compositionally biased region" description="Basic residues" evidence="8">
    <location>
        <begin position="175"/>
        <end position="205"/>
    </location>
</feature>
<feature type="domain" description="MH1" evidence="9">
    <location>
        <begin position="85"/>
        <end position="297"/>
    </location>
</feature>
<feature type="region of interest" description="Disordered" evidence="8">
    <location>
        <begin position="162"/>
        <end position="243"/>
    </location>
</feature>
<dbReference type="InterPro" id="IPR017855">
    <property type="entry name" value="SMAD-like_dom_sf"/>
</dbReference>
<dbReference type="GO" id="GO:0071144">
    <property type="term" value="C:heteromeric SMAD protein complex"/>
    <property type="evidence" value="ECO:0007669"/>
    <property type="project" value="TreeGrafter"/>
</dbReference>
<dbReference type="InterPro" id="IPR013790">
    <property type="entry name" value="Dwarfin"/>
</dbReference>
<dbReference type="SUPFAM" id="SSF49879">
    <property type="entry name" value="SMAD/FHA domain"/>
    <property type="match status" value="1"/>
</dbReference>
<feature type="compositionally biased region" description="Low complexity" evidence="8">
    <location>
        <begin position="214"/>
        <end position="226"/>
    </location>
</feature>